<keyword evidence="3 5" id="KW-1133">Transmembrane helix</keyword>
<sequence length="403" mass="46127">MPQLYKSLLVLILLFNMNSAFYLTEIDRLHKDLMTGYNKYILPQWNNSQPVDVSIVFHLINLNGIDSVKGIIAIAGYFIFQWIDVNMQWTPANYNSIETIVIPLEQVWKPPVLNANSVMEFKIFGATGTSVRVKHTGLVTWAPGHNLEYTCNVDTTYYPFDTQMCGMEVIMWGYSSEELTFTTNRTDVDISYFQINNEWELMYTSAVAINSSTLSPRVLIETHFKRRPLYYVMNLIFPVMFLALLNLFVFLLPQDSGERVGFSVTLLLANVMFLTIAENMLPATAIPRTSAICIALLLNLCYSGLIVVTVIISGNVYHKSDEEVISNWIVKFVQIDKLFRSNHKQVSSELELDGEKSEKQKENNVNKVNWQQVARMLDRIALISYIILFIFGCIGVVIDVFQR</sequence>
<evidence type="ECO:0000256" key="3">
    <source>
        <dbReference type="ARBA" id="ARBA00022989"/>
    </source>
</evidence>
<organism evidence="9 10">
    <name type="scientific">Mytilus coruscus</name>
    <name type="common">Sea mussel</name>
    <dbReference type="NCBI Taxonomy" id="42192"/>
    <lineage>
        <taxon>Eukaryota</taxon>
        <taxon>Metazoa</taxon>
        <taxon>Spiralia</taxon>
        <taxon>Lophotrochozoa</taxon>
        <taxon>Mollusca</taxon>
        <taxon>Bivalvia</taxon>
        <taxon>Autobranchia</taxon>
        <taxon>Pteriomorphia</taxon>
        <taxon>Mytilida</taxon>
        <taxon>Mytiloidea</taxon>
        <taxon>Mytilidae</taxon>
        <taxon>Mytilinae</taxon>
        <taxon>Mytilus</taxon>
    </lineage>
</organism>
<dbReference type="Pfam" id="PF02931">
    <property type="entry name" value="Neur_chan_LBD"/>
    <property type="match status" value="1"/>
</dbReference>
<dbReference type="EMBL" id="CACVKT020007840">
    <property type="protein sequence ID" value="CAC5411322.1"/>
    <property type="molecule type" value="Genomic_DNA"/>
</dbReference>
<dbReference type="Gene3D" id="1.20.58.390">
    <property type="entry name" value="Neurotransmitter-gated ion-channel transmembrane domain"/>
    <property type="match status" value="1"/>
</dbReference>
<feature type="transmembrane region" description="Helical" evidence="5">
    <location>
        <begin position="380"/>
        <end position="401"/>
    </location>
</feature>
<name>A0A6J8DUC7_MYTCO</name>
<dbReference type="Pfam" id="PF02932">
    <property type="entry name" value="Neur_chan_memb"/>
    <property type="match status" value="1"/>
</dbReference>
<dbReference type="InterPro" id="IPR036719">
    <property type="entry name" value="Neuro-gated_channel_TM_sf"/>
</dbReference>
<dbReference type="InterPro" id="IPR006029">
    <property type="entry name" value="Neurotrans-gated_channel_TM"/>
</dbReference>
<dbReference type="PANTHER" id="PTHR18945">
    <property type="entry name" value="NEUROTRANSMITTER GATED ION CHANNEL"/>
    <property type="match status" value="1"/>
</dbReference>
<dbReference type="InterPro" id="IPR038050">
    <property type="entry name" value="Neuro_actylchol_rec"/>
</dbReference>
<dbReference type="InterPro" id="IPR036734">
    <property type="entry name" value="Neur_chan_lig-bd_sf"/>
</dbReference>
<dbReference type="GO" id="GO:0005230">
    <property type="term" value="F:extracellular ligand-gated monoatomic ion channel activity"/>
    <property type="evidence" value="ECO:0007669"/>
    <property type="project" value="InterPro"/>
</dbReference>
<feature type="transmembrane region" description="Helical" evidence="5">
    <location>
        <begin position="55"/>
        <end position="80"/>
    </location>
</feature>
<feature type="transmembrane region" description="Helical" evidence="5">
    <location>
        <begin position="289"/>
        <end position="312"/>
    </location>
</feature>
<evidence type="ECO:0000256" key="1">
    <source>
        <dbReference type="ARBA" id="ARBA00004141"/>
    </source>
</evidence>
<comment type="subcellular location">
    <subcellularLocation>
        <location evidence="1">Membrane</location>
        <topology evidence="1">Multi-pass membrane protein</topology>
    </subcellularLocation>
</comment>
<keyword evidence="2 5" id="KW-0812">Transmembrane</keyword>
<evidence type="ECO:0000256" key="5">
    <source>
        <dbReference type="SAM" id="Phobius"/>
    </source>
</evidence>
<dbReference type="SUPFAM" id="SSF63712">
    <property type="entry name" value="Nicotinic receptor ligand binding domain-like"/>
    <property type="match status" value="1"/>
</dbReference>
<dbReference type="PRINTS" id="PR00252">
    <property type="entry name" value="NRIONCHANNEL"/>
</dbReference>
<dbReference type="InterPro" id="IPR006201">
    <property type="entry name" value="Neur_channel"/>
</dbReference>
<protein>
    <submittedName>
        <fullName evidence="9">CHRNA1</fullName>
    </submittedName>
</protein>
<feature type="signal peptide" evidence="6">
    <location>
        <begin position="1"/>
        <end position="20"/>
    </location>
</feature>
<dbReference type="OrthoDB" id="6097796at2759"/>
<evidence type="ECO:0000256" key="6">
    <source>
        <dbReference type="SAM" id="SignalP"/>
    </source>
</evidence>
<dbReference type="AlphaFoldDB" id="A0A6J8DUC7"/>
<dbReference type="Gene3D" id="2.70.170.10">
    <property type="entry name" value="Neurotransmitter-gated ion-channel ligand-binding domain"/>
    <property type="match status" value="1"/>
</dbReference>
<evidence type="ECO:0000313" key="10">
    <source>
        <dbReference type="Proteomes" id="UP000507470"/>
    </source>
</evidence>
<feature type="transmembrane region" description="Helical" evidence="5">
    <location>
        <begin position="229"/>
        <end position="253"/>
    </location>
</feature>
<keyword evidence="4 5" id="KW-0472">Membrane</keyword>
<dbReference type="SUPFAM" id="SSF90112">
    <property type="entry name" value="Neurotransmitter-gated ion-channel transmembrane pore"/>
    <property type="match status" value="1"/>
</dbReference>
<reference evidence="9 10" key="1">
    <citation type="submission" date="2020-06" db="EMBL/GenBank/DDBJ databases">
        <authorList>
            <person name="Li R."/>
            <person name="Bekaert M."/>
        </authorList>
    </citation>
    <scope>NUCLEOTIDE SEQUENCE [LARGE SCALE GENOMIC DNA]</scope>
    <source>
        <strain evidence="10">wild</strain>
    </source>
</reference>
<gene>
    <name evidence="9" type="ORF">MCOR_44430</name>
</gene>
<dbReference type="InterPro" id="IPR006202">
    <property type="entry name" value="Neur_chan_lig-bd"/>
</dbReference>
<feature type="chain" id="PRO_5026771486" evidence="6">
    <location>
        <begin position="21"/>
        <end position="403"/>
    </location>
</feature>
<dbReference type="GO" id="GO:0004888">
    <property type="term" value="F:transmembrane signaling receptor activity"/>
    <property type="evidence" value="ECO:0007669"/>
    <property type="project" value="InterPro"/>
</dbReference>
<evidence type="ECO:0000259" key="7">
    <source>
        <dbReference type="Pfam" id="PF02931"/>
    </source>
</evidence>
<dbReference type="FunFam" id="2.70.170.10:FF:000028">
    <property type="entry name" value="AcetylCholine Receptor"/>
    <property type="match status" value="1"/>
</dbReference>
<dbReference type="CDD" id="cd19051">
    <property type="entry name" value="LGIC_TM_cation"/>
    <property type="match status" value="1"/>
</dbReference>
<feature type="domain" description="Neurotransmitter-gated ion-channel transmembrane" evidence="8">
    <location>
        <begin position="235"/>
        <end position="338"/>
    </location>
</feature>
<evidence type="ECO:0000256" key="2">
    <source>
        <dbReference type="ARBA" id="ARBA00022692"/>
    </source>
</evidence>
<keyword evidence="6" id="KW-0732">Signal</keyword>
<dbReference type="CDD" id="cd18989">
    <property type="entry name" value="LGIC_ECD_cation"/>
    <property type="match status" value="1"/>
</dbReference>
<proteinExistence type="predicted"/>
<feature type="domain" description="Neurotransmitter-gated ion-channel ligand-binding" evidence="7">
    <location>
        <begin position="27"/>
        <end position="228"/>
    </location>
</feature>
<evidence type="ECO:0000313" key="9">
    <source>
        <dbReference type="EMBL" id="CAC5411322.1"/>
    </source>
</evidence>
<accession>A0A6J8DUC7</accession>
<keyword evidence="10" id="KW-1185">Reference proteome</keyword>
<dbReference type="GO" id="GO:0016020">
    <property type="term" value="C:membrane"/>
    <property type="evidence" value="ECO:0007669"/>
    <property type="project" value="UniProtKB-SubCell"/>
</dbReference>
<evidence type="ECO:0000256" key="4">
    <source>
        <dbReference type="ARBA" id="ARBA00023136"/>
    </source>
</evidence>
<dbReference type="Proteomes" id="UP000507470">
    <property type="component" value="Unassembled WGS sequence"/>
</dbReference>
<evidence type="ECO:0000259" key="8">
    <source>
        <dbReference type="Pfam" id="PF02932"/>
    </source>
</evidence>
<feature type="transmembrane region" description="Helical" evidence="5">
    <location>
        <begin position="259"/>
        <end position="277"/>
    </location>
</feature>